<feature type="compositionally biased region" description="Pro residues" evidence="1">
    <location>
        <begin position="446"/>
        <end position="457"/>
    </location>
</feature>
<feature type="compositionally biased region" description="Low complexity" evidence="1">
    <location>
        <begin position="296"/>
        <end position="307"/>
    </location>
</feature>
<name>A0A9P3CFM2_9PEZI</name>
<evidence type="ECO:0000313" key="2">
    <source>
        <dbReference type="EMBL" id="GIZ40956.1"/>
    </source>
</evidence>
<feature type="region of interest" description="Disordered" evidence="1">
    <location>
        <begin position="290"/>
        <end position="556"/>
    </location>
</feature>
<dbReference type="Proteomes" id="UP000825890">
    <property type="component" value="Unassembled WGS sequence"/>
</dbReference>
<feature type="compositionally biased region" description="Low complexity" evidence="1">
    <location>
        <begin position="580"/>
        <end position="591"/>
    </location>
</feature>
<feature type="compositionally biased region" description="Polar residues" evidence="1">
    <location>
        <begin position="403"/>
        <end position="416"/>
    </location>
</feature>
<gene>
    <name evidence="2" type="ORF">CKM354_000427600</name>
</gene>
<sequence length="622" mass="67868">MAGLGEATSPPRAWSFLRDGEIVLPEEAIQESLRNLAVTIIRHKQLIASHHGVAFDEGDPLLHFVSVTHGRAPTAGRLLRLEDLNTQQVLSFPHWEGVWCATIADVRSMHDETLEAPSSKLMHNHGSTSPESDAPFTIADMQALLRDIWAQITDPRFVGPLEVAVRIHEHAQTFRKADLDYTFQQAFVEIWERYSIQEKTDILNNTLGMLDVAHMRPDEIHEDLRVHCFPKIIQASHEELGIPYTGPHEQQQAPEPPLPSTDENTCCCPPHCTCRIVCQYGIHECECKTRRSKTRSAPAPTPEVSSSPAPPPPPASSTSRPRGNTTGSHRFHHPQGAHQPPRRQPLKDVYPTDFYLSRGSGRYPAFSSSPPEPQPATFATSSSPFHPPAQRTTPAPPEHQPVTFATSSSPFHQSAARTALVPPEHQPATFATPSSPFHPPRERTTPAPPAHFPPPASTTPAPLDLFPPPVRATPAPFTPPARTTPAPLSLFPSTARSAPAPLSLFPSTARTTPAPPAHSPPRSPEESSAPSRPSLTNRRLVSAGGNLPLSARPSIPETYLPAAPAERGFSISREEYAALPAPRRAQNPAPAYTIGGSEAAPSRKRRPSWMKRVFGSKKGNSD</sequence>
<feature type="compositionally biased region" description="Pro residues" evidence="1">
    <location>
        <begin position="465"/>
        <end position="479"/>
    </location>
</feature>
<organism evidence="2 3">
    <name type="scientific">Cercospora kikuchii</name>
    <dbReference type="NCBI Taxonomy" id="84275"/>
    <lineage>
        <taxon>Eukaryota</taxon>
        <taxon>Fungi</taxon>
        <taxon>Dikarya</taxon>
        <taxon>Ascomycota</taxon>
        <taxon>Pezizomycotina</taxon>
        <taxon>Dothideomycetes</taxon>
        <taxon>Dothideomycetidae</taxon>
        <taxon>Mycosphaerellales</taxon>
        <taxon>Mycosphaerellaceae</taxon>
        <taxon>Cercospora</taxon>
    </lineage>
</organism>
<accession>A0A9P3CFM2</accession>
<dbReference type="GeneID" id="68289851"/>
<evidence type="ECO:0000256" key="1">
    <source>
        <dbReference type="SAM" id="MobiDB-lite"/>
    </source>
</evidence>
<feature type="region of interest" description="Disordered" evidence="1">
    <location>
        <begin position="580"/>
        <end position="622"/>
    </location>
</feature>
<dbReference type="AlphaFoldDB" id="A0A9P3CFM2"/>
<evidence type="ECO:0000313" key="3">
    <source>
        <dbReference type="Proteomes" id="UP000825890"/>
    </source>
</evidence>
<protein>
    <submittedName>
        <fullName evidence="2">Uncharacterized protein</fullName>
    </submittedName>
</protein>
<keyword evidence="3" id="KW-1185">Reference proteome</keyword>
<reference evidence="2 3" key="1">
    <citation type="submission" date="2021-01" db="EMBL/GenBank/DDBJ databases">
        <title>Cercospora kikuchii MAFF 305040 whole genome shotgun sequence.</title>
        <authorList>
            <person name="Kashiwa T."/>
            <person name="Suzuki T."/>
        </authorList>
    </citation>
    <scope>NUCLEOTIDE SEQUENCE [LARGE SCALE GENOMIC DNA]</scope>
    <source>
        <strain evidence="2 3">MAFF 305040</strain>
    </source>
</reference>
<proteinExistence type="predicted"/>
<dbReference type="OrthoDB" id="3644924at2759"/>
<dbReference type="RefSeq" id="XP_044655443.1">
    <property type="nucleotide sequence ID" value="XM_044799508.1"/>
</dbReference>
<dbReference type="EMBL" id="BOLY01000002">
    <property type="protein sequence ID" value="GIZ40956.1"/>
    <property type="molecule type" value="Genomic_DNA"/>
</dbReference>
<feature type="compositionally biased region" description="Pro residues" evidence="1">
    <location>
        <begin position="513"/>
        <end position="522"/>
    </location>
</feature>
<comment type="caution">
    <text evidence="2">The sequence shown here is derived from an EMBL/GenBank/DDBJ whole genome shotgun (WGS) entry which is preliminary data.</text>
</comment>